<evidence type="ECO:0000313" key="3">
    <source>
        <dbReference type="Proteomes" id="UP000030764"/>
    </source>
</evidence>
<proteinExistence type="predicted"/>
<evidence type="ECO:0000313" key="2">
    <source>
        <dbReference type="EMBL" id="KFD60662.1"/>
    </source>
</evidence>
<accession>A0A085MTW6</accession>
<evidence type="ECO:0000313" key="1">
    <source>
        <dbReference type="EMBL" id="KFD46754.1"/>
    </source>
</evidence>
<organism evidence="2">
    <name type="scientific">Trichuris suis</name>
    <name type="common">pig whipworm</name>
    <dbReference type="NCBI Taxonomy" id="68888"/>
    <lineage>
        <taxon>Eukaryota</taxon>
        <taxon>Metazoa</taxon>
        <taxon>Ecdysozoa</taxon>
        <taxon>Nematoda</taxon>
        <taxon>Enoplea</taxon>
        <taxon>Dorylaimia</taxon>
        <taxon>Trichinellida</taxon>
        <taxon>Trichuridae</taxon>
        <taxon>Trichuris</taxon>
    </lineage>
</organism>
<gene>
    <name evidence="1" type="ORF">M513_12381</name>
    <name evidence="2" type="ORF">M514_12381</name>
</gene>
<keyword evidence="3" id="KW-1185">Reference proteome</keyword>
<sequence>MLYTLSTLSAVPRNLYSITTHNRPNNQAFAPCWASATEGAVPGPRACYGLPVLTSLPQYLGMTVRPPRWVLEYRQTGILTATDRGDITACITPATHLVELNGWKSRAHTRSPSWKVRGLTAFSCCILTDASKESGCKLYNSDFRRRRRGISAGEGAVAEWGVNL</sequence>
<name>A0A085MTW6_9BILA</name>
<dbReference type="Proteomes" id="UP000030764">
    <property type="component" value="Unassembled WGS sequence"/>
</dbReference>
<dbReference type="Proteomes" id="UP000030758">
    <property type="component" value="Unassembled WGS sequence"/>
</dbReference>
<dbReference type="EMBL" id="KL367655">
    <property type="protein sequence ID" value="KFD60662.1"/>
    <property type="molecule type" value="Genomic_DNA"/>
</dbReference>
<dbReference type="AlphaFoldDB" id="A0A085MTW6"/>
<protein>
    <submittedName>
        <fullName evidence="2">Uncharacterized protein</fullName>
    </submittedName>
</protein>
<reference evidence="2 3" key="1">
    <citation type="journal article" date="2014" name="Nat. Genet.">
        <title>Genome and transcriptome of the porcine whipworm Trichuris suis.</title>
        <authorList>
            <person name="Jex A.R."/>
            <person name="Nejsum P."/>
            <person name="Schwarz E.M."/>
            <person name="Hu L."/>
            <person name="Young N.D."/>
            <person name="Hall R.S."/>
            <person name="Korhonen P.K."/>
            <person name="Liao S."/>
            <person name="Thamsborg S."/>
            <person name="Xia J."/>
            <person name="Xu P."/>
            <person name="Wang S."/>
            <person name="Scheerlinck J.P."/>
            <person name="Hofmann A."/>
            <person name="Sternberg P.W."/>
            <person name="Wang J."/>
            <person name="Gasser R.B."/>
        </authorList>
    </citation>
    <scope>NUCLEOTIDE SEQUENCE [LARGE SCALE GENOMIC DNA]</scope>
    <source>
        <strain evidence="2">DCEP-RM93F</strain>
        <strain evidence="1">DCEP-RM93M</strain>
    </source>
</reference>
<dbReference type="EMBL" id="KL363355">
    <property type="protein sequence ID" value="KFD46754.1"/>
    <property type="molecule type" value="Genomic_DNA"/>
</dbReference>